<dbReference type="EMBL" id="JAIWYP010000014">
    <property type="protein sequence ID" value="KAH3707472.1"/>
    <property type="molecule type" value="Genomic_DNA"/>
</dbReference>
<name>A0A9D3YZ97_DREPO</name>
<evidence type="ECO:0000313" key="2">
    <source>
        <dbReference type="Proteomes" id="UP000828390"/>
    </source>
</evidence>
<gene>
    <name evidence="1" type="ORF">DPMN_066878</name>
</gene>
<reference evidence="1" key="2">
    <citation type="submission" date="2020-11" db="EMBL/GenBank/DDBJ databases">
        <authorList>
            <person name="McCartney M.A."/>
            <person name="Auch B."/>
            <person name="Kono T."/>
            <person name="Mallez S."/>
            <person name="Becker A."/>
            <person name="Gohl D.M."/>
            <person name="Silverstein K.A.T."/>
            <person name="Koren S."/>
            <person name="Bechman K.B."/>
            <person name="Herman A."/>
            <person name="Abrahante J.E."/>
            <person name="Garbe J."/>
        </authorList>
    </citation>
    <scope>NUCLEOTIDE SEQUENCE</scope>
    <source>
        <strain evidence="1">Duluth1</strain>
        <tissue evidence="1">Whole animal</tissue>
    </source>
</reference>
<comment type="caution">
    <text evidence="1">The sequence shown here is derived from an EMBL/GenBank/DDBJ whole genome shotgun (WGS) entry which is preliminary data.</text>
</comment>
<protein>
    <submittedName>
        <fullName evidence="1">Uncharacterized protein</fullName>
    </submittedName>
</protein>
<sequence>MGFTPSLRTFPVSDWDPSLSIRTLLKESRFGGPAWALTLYAMGPGLNFRFKY</sequence>
<organism evidence="1 2">
    <name type="scientific">Dreissena polymorpha</name>
    <name type="common">Zebra mussel</name>
    <name type="synonym">Mytilus polymorpha</name>
    <dbReference type="NCBI Taxonomy" id="45954"/>
    <lineage>
        <taxon>Eukaryota</taxon>
        <taxon>Metazoa</taxon>
        <taxon>Spiralia</taxon>
        <taxon>Lophotrochozoa</taxon>
        <taxon>Mollusca</taxon>
        <taxon>Bivalvia</taxon>
        <taxon>Autobranchia</taxon>
        <taxon>Heteroconchia</taxon>
        <taxon>Euheterodonta</taxon>
        <taxon>Imparidentia</taxon>
        <taxon>Neoheterodontei</taxon>
        <taxon>Myida</taxon>
        <taxon>Dreissenoidea</taxon>
        <taxon>Dreissenidae</taxon>
        <taxon>Dreissena</taxon>
    </lineage>
</organism>
<proteinExistence type="predicted"/>
<keyword evidence="2" id="KW-1185">Reference proteome</keyword>
<evidence type="ECO:0000313" key="1">
    <source>
        <dbReference type="EMBL" id="KAH3707472.1"/>
    </source>
</evidence>
<dbReference type="AlphaFoldDB" id="A0A9D3YZ97"/>
<dbReference type="Proteomes" id="UP000828390">
    <property type="component" value="Unassembled WGS sequence"/>
</dbReference>
<reference evidence="1" key="1">
    <citation type="journal article" date="2019" name="bioRxiv">
        <title>The Genome of the Zebra Mussel, Dreissena polymorpha: A Resource for Invasive Species Research.</title>
        <authorList>
            <person name="McCartney M.A."/>
            <person name="Auch B."/>
            <person name="Kono T."/>
            <person name="Mallez S."/>
            <person name="Zhang Y."/>
            <person name="Obille A."/>
            <person name="Becker A."/>
            <person name="Abrahante J.E."/>
            <person name="Garbe J."/>
            <person name="Badalamenti J.P."/>
            <person name="Herman A."/>
            <person name="Mangelson H."/>
            <person name="Liachko I."/>
            <person name="Sullivan S."/>
            <person name="Sone E.D."/>
            <person name="Koren S."/>
            <person name="Silverstein K.A.T."/>
            <person name="Beckman K.B."/>
            <person name="Gohl D.M."/>
        </authorList>
    </citation>
    <scope>NUCLEOTIDE SEQUENCE</scope>
    <source>
        <strain evidence="1">Duluth1</strain>
        <tissue evidence="1">Whole animal</tissue>
    </source>
</reference>
<accession>A0A9D3YZ97</accession>